<name>A0A4Y2G8G0_ARAVE</name>
<dbReference type="SUPFAM" id="SSF58113">
    <property type="entry name" value="Apolipoprotein A-I"/>
    <property type="match status" value="1"/>
</dbReference>
<dbReference type="AlphaFoldDB" id="A0A4Y2G8G0"/>
<gene>
    <name evidence="2" type="ORF">AVEN_72487_1</name>
</gene>
<accession>A0A4Y2G8G0</accession>
<dbReference type="EMBL" id="BGPR01001207">
    <property type="protein sequence ID" value="GBM48214.1"/>
    <property type="molecule type" value="Genomic_DNA"/>
</dbReference>
<evidence type="ECO:0000256" key="1">
    <source>
        <dbReference type="SAM" id="MobiDB-lite"/>
    </source>
</evidence>
<evidence type="ECO:0000313" key="3">
    <source>
        <dbReference type="Proteomes" id="UP000499080"/>
    </source>
</evidence>
<keyword evidence="3" id="KW-1185">Reference proteome</keyword>
<feature type="region of interest" description="Disordered" evidence="1">
    <location>
        <begin position="27"/>
        <end position="58"/>
    </location>
</feature>
<organism evidence="2 3">
    <name type="scientific">Araneus ventricosus</name>
    <name type="common">Orbweaver spider</name>
    <name type="synonym">Epeira ventricosa</name>
    <dbReference type="NCBI Taxonomy" id="182803"/>
    <lineage>
        <taxon>Eukaryota</taxon>
        <taxon>Metazoa</taxon>
        <taxon>Ecdysozoa</taxon>
        <taxon>Arthropoda</taxon>
        <taxon>Chelicerata</taxon>
        <taxon>Arachnida</taxon>
        <taxon>Araneae</taxon>
        <taxon>Araneomorphae</taxon>
        <taxon>Entelegynae</taxon>
        <taxon>Araneoidea</taxon>
        <taxon>Araneidae</taxon>
        <taxon>Araneus</taxon>
    </lineage>
</organism>
<dbReference type="Proteomes" id="UP000499080">
    <property type="component" value="Unassembled WGS sequence"/>
</dbReference>
<protein>
    <submittedName>
        <fullName evidence="2">Uncharacterized protein</fullName>
    </submittedName>
</protein>
<sequence>MVDTRSQTKMAQNADIFALLAEMKKSMKKGQEEMKEGMKKRQEEMKNQLQGVKGQNEEVKNELQRKIEEIEGKVQKGIEGVEDKVQRKIEEVEDKVQEKMEEVEEKVQVKIDYLNNRLSELEDRPINFAENPELTYLKPTVKSLIFDGQMSWAVFKTQFEVVSPENGWNNFVKASQRVTSSRGSAAEVLQGIPSDKFTDLMTIENDIEARFGEIRR</sequence>
<dbReference type="PANTHER" id="PTHR45823:SF1">
    <property type="entry name" value="T-SNARE COILED-COIL HOMOLOGY DOMAIN-CONTAINING PROTEIN"/>
    <property type="match status" value="1"/>
</dbReference>
<proteinExistence type="predicted"/>
<evidence type="ECO:0000313" key="2">
    <source>
        <dbReference type="EMBL" id="GBM48214.1"/>
    </source>
</evidence>
<dbReference type="PANTHER" id="PTHR45823">
    <property type="entry name" value="T-SNARE COILED-COIL HOMOLOGY DOMAIN-CONTAINING PROTEIN"/>
    <property type="match status" value="1"/>
</dbReference>
<dbReference type="Gene3D" id="1.20.120.20">
    <property type="entry name" value="Apolipoprotein"/>
    <property type="match status" value="1"/>
</dbReference>
<feature type="compositionally biased region" description="Basic and acidic residues" evidence="1">
    <location>
        <begin position="27"/>
        <end position="46"/>
    </location>
</feature>
<comment type="caution">
    <text evidence="2">The sequence shown here is derived from an EMBL/GenBank/DDBJ whole genome shotgun (WGS) entry which is preliminary data.</text>
</comment>
<reference evidence="2 3" key="1">
    <citation type="journal article" date="2019" name="Sci. Rep.">
        <title>Orb-weaving spider Araneus ventricosus genome elucidates the spidroin gene catalogue.</title>
        <authorList>
            <person name="Kono N."/>
            <person name="Nakamura H."/>
            <person name="Ohtoshi R."/>
            <person name="Moran D.A.P."/>
            <person name="Shinohara A."/>
            <person name="Yoshida Y."/>
            <person name="Fujiwara M."/>
            <person name="Mori M."/>
            <person name="Tomita M."/>
            <person name="Arakawa K."/>
        </authorList>
    </citation>
    <scope>NUCLEOTIDE SEQUENCE [LARGE SCALE GENOMIC DNA]</scope>
</reference>